<evidence type="ECO:0000256" key="2">
    <source>
        <dbReference type="PIRNR" id="PIRNR005719"/>
    </source>
</evidence>
<dbReference type="SUPFAM" id="SSF75553">
    <property type="entry name" value="Smc hinge domain"/>
    <property type="match status" value="1"/>
</dbReference>
<dbReference type="SMART" id="SM00968">
    <property type="entry name" value="SMC_hinge"/>
    <property type="match status" value="1"/>
</dbReference>
<dbReference type="Pfam" id="PF02463">
    <property type="entry name" value="SMC_N"/>
    <property type="match status" value="1"/>
</dbReference>
<dbReference type="InterPro" id="IPR027417">
    <property type="entry name" value="P-loop_NTPase"/>
</dbReference>
<dbReference type="SUPFAM" id="SSF52540">
    <property type="entry name" value="P-loop containing nucleoside triphosphate hydrolases"/>
    <property type="match status" value="1"/>
</dbReference>
<dbReference type="Proteomes" id="UP000591131">
    <property type="component" value="Unassembled WGS sequence"/>
</dbReference>
<feature type="coiled-coil region" evidence="3">
    <location>
        <begin position="673"/>
        <end position="707"/>
    </location>
</feature>
<evidence type="ECO:0000256" key="1">
    <source>
        <dbReference type="ARBA" id="ARBA00023054"/>
    </source>
</evidence>
<keyword evidence="7" id="KW-1185">Reference proteome</keyword>
<gene>
    <name evidence="6" type="ORF">FOL47_008538</name>
</gene>
<comment type="caution">
    <text evidence="6">The sequence shown here is derived from an EMBL/GenBank/DDBJ whole genome shotgun (WGS) entry which is preliminary data.</text>
</comment>
<evidence type="ECO:0000313" key="7">
    <source>
        <dbReference type="Proteomes" id="UP000591131"/>
    </source>
</evidence>
<feature type="coiled-coil region" evidence="3">
    <location>
        <begin position="250"/>
        <end position="280"/>
    </location>
</feature>
<dbReference type="InterPro" id="IPR024704">
    <property type="entry name" value="SMC"/>
</dbReference>
<dbReference type="GO" id="GO:0005524">
    <property type="term" value="F:ATP binding"/>
    <property type="evidence" value="ECO:0007669"/>
    <property type="project" value="InterPro"/>
</dbReference>
<dbReference type="Gene3D" id="3.30.70.1620">
    <property type="match status" value="1"/>
</dbReference>
<dbReference type="GO" id="GO:0005694">
    <property type="term" value="C:chromosome"/>
    <property type="evidence" value="ECO:0007669"/>
    <property type="project" value="InterPro"/>
</dbReference>
<keyword evidence="1 3" id="KW-0175">Coiled coil</keyword>
<proteinExistence type="inferred from homology"/>
<feature type="coiled-coil region" evidence="3">
    <location>
        <begin position="972"/>
        <end position="1006"/>
    </location>
</feature>
<evidence type="ECO:0000256" key="4">
    <source>
        <dbReference type="SAM" id="MobiDB-lite"/>
    </source>
</evidence>
<sequence>MHLKKLSLKGYKTYRDQTTIVDLHAGVNVFVGLNGSGKSNIYSAIRFVLGGDRIVSEQQRRSLLYQSHGKQVSSAYVELTLDNTDARIPVDKHEVTVRRTITLKTDVYHWDGKQATKAEVESWLEAAGISTKSRTYYMVEQGKVSSLALISDAKRLDLLKEVSGTRVYDLRRAESLAVMEKTKKKREQTSDIMEEMRSKLEQLETDRAELNEFKGAVREKTALEIVIADREKQHCVKEAQRLTIEAKVVLEELKHDRAVLADLLMEVDKEKNTHEGLHRETADFAARVSKLATERNTLAVEHAELSAGTELRNHSEIECANDMKRLQAELETSKEEAECLSLSIDRNKGILEDEEEKLHQLQTDVDALNKARERLAARKRNSNQSTEGSGEDVQNILERKQRRLEELGGLLNRNKDRTAKDQEHYADLVNRIEEKEREIDRLVDTRSRLQKEVKDTSSEILAVSEAIREHIRAASTMRETGEDTRQKERSLVDDFWRAAPPGVRGGYDAIMQADIEGVHGMLVEHITVPEEYRLVAEVTAGPQLFSILVENEAVADTCIEWLNSKREDGRRHLKATFCPLENLSASTTSPPLRENGLVFLTDVIEAPVWAKCAAEKVWKRYALAAKAGDEQRLTKRGLSVVTAAGDVFTRRGALKGGFIDPKCYTRISSWAKLSSLREEMKTLEEEYEKVSQEIQQKESFKDELEQNLSLFGNELQQNLRSETVSNRELSELVEARQGLTHSIDVTKRLARQYDIERNSLKLDITVLEATAAAARVPDVGDAGGVTEAEAAELHRLDQDLSEKKKTLAERMKAMAELREVIEGLRSRHALVYRKRVLTLQNEIRERTSERIRREESSMKDEQRIRWLAGELADIEQELLLAEERMTELREAESSQSSYLEDLANETAELESSVAANQAALDEKMHKVKYYGERQSLANSELDEIIARQPEVEDIDGVIRSITDDTSVLQKRLAQCTIDISKLNRVNNKAEEQYQQLNGQYEELLHKQQEMDEGQVRNTDSSDGPIDPHQAAIDDLIRSLDAEKKDNIIKSFAQINENFSNAFNELVPSGNARMKLLRRNPCRKPTEGDESDSTVSSSTGEEEYVGVALEVTFSAAKGRMRRMPELSGGQKTVVAVALLLAMQRVEQPPFYIFDEIDAALDPQYREAVARLVCSVANPESGNPAQVICTTFHSELCRVANRRYRVFMNDHASNVTVTEDTSDELV</sequence>
<evidence type="ECO:0000259" key="5">
    <source>
        <dbReference type="SMART" id="SM00968"/>
    </source>
</evidence>
<keyword evidence="2" id="KW-0539">Nucleus</keyword>
<dbReference type="Gene3D" id="3.40.50.300">
    <property type="entry name" value="P-loop containing nucleotide triphosphate hydrolases"/>
    <property type="match status" value="2"/>
</dbReference>
<feature type="coiled-coil region" evidence="3">
    <location>
        <begin position="179"/>
        <end position="213"/>
    </location>
</feature>
<dbReference type="InterPro" id="IPR036277">
    <property type="entry name" value="SMC_hinge_sf"/>
</dbReference>
<dbReference type="GO" id="GO:0051276">
    <property type="term" value="P:chromosome organization"/>
    <property type="evidence" value="ECO:0007669"/>
    <property type="project" value="InterPro"/>
</dbReference>
<feature type="coiled-coil region" evidence="3">
    <location>
        <begin position="316"/>
        <end position="459"/>
    </location>
</feature>
<dbReference type="PANTHER" id="PTHR43977">
    <property type="entry name" value="STRUCTURAL MAINTENANCE OF CHROMOSOMES PROTEIN 3"/>
    <property type="match status" value="1"/>
</dbReference>
<feature type="domain" description="SMC hinge" evidence="5">
    <location>
        <begin position="516"/>
        <end position="628"/>
    </location>
</feature>
<dbReference type="PIRSF" id="PIRSF005719">
    <property type="entry name" value="SMC"/>
    <property type="match status" value="1"/>
</dbReference>
<evidence type="ECO:0000313" key="6">
    <source>
        <dbReference type="EMBL" id="KAF4657239.1"/>
    </source>
</evidence>
<dbReference type="EMBL" id="JAAPAO010000553">
    <property type="protein sequence ID" value="KAF4657239.1"/>
    <property type="molecule type" value="Genomic_DNA"/>
</dbReference>
<feature type="region of interest" description="Disordered" evidence="4">
    <location>
        <begin position="1078"/>
        <end position="1100"/>
    </location>
</feature>
<dbReference type="InterPro" id="IPR010935">
    <property type="entry name" value="SMC_hinge"/>
</dbReference>
<dbReference type="GO" id="GO:0016887">
    <property type="term" value="F:ATP hydrolysis activity"/>
    <property type="evidence" value="ECO:0007669"/>
    <property type="project" value="InterPro"/>
</dbReference>
<evidence type="ECO:0000256" key="3">
    <source>
        <dbReference type="SAM" id="Coils"/>
    </source>
</evidence>
<dbReference type="InterPro" id="IPR003395">
    <property type="entry name" value="RecF/RecN/SMC_N"/>
</dbReference>
<comment type="subcellular location">
    <subcellularLocation>
        <location evidence="2">Nucleus</location>
    </subcellularLocation>
</comment>
<dbReference type="AlphaFoldDB" id="A0A7J6LDE9"/>
<protein>
    <recommendedName>
        <fullName evidence="2">Structural maintenance of chromosomes protein</fullName>
    </recommendedName>
</protein>
<dbReference type="OrthoDB" id="431497at2759"/>
<organism evidence="6 7">
    <name type="scientific">Perkinsus chesapeaki</name>
    <name type="common">Clam parasite</name>
    <name type="synonym">Perkinsus andrewsi</name>
    <dbReference type="NCBI Taxonomy" id="330153"/>
    <lineage>
        <taxon>Eukaryota</taxon>
        <taxon>Sar</taxon>
        <taxon>Alveolata</taxon>
        <taxon>Perkinsozoa</taxon>
        <taxon>Perkinsea</taxon>
        <taxon>Perkinsida</taxon>
        <taxon>Perkinsidae</taxon>
        <taxon>Perkinsus</taxon>
    </lineage>
</organism>
<reference evidence="6 7" key="1">
    <citation type="submission" date="2020-04" db="EMBL/GenBank/DDBJ databases">
        <title>Perkinsus chesapeaki whole genome sequence.</title>
        <authorList>
            <person name="Bogema D.R."/>
        </authorList>
    </citation>
    <scope>NUCLEOTIDE SEQUENCE [LARGE SCALE GENOMIC DNA]</scope>
    <source>
        <strain evidence="6">ATCC PRA-425</strain>
    </source>
</reference>
<dbReference type="Pfam" id="PF06470">
    <property type="entry name" value="SMC_hinge"/>
    <property type="match status" value="1"/>
</dbReference>
<comment type="similarity">
    <text evidence="2">Belongs to the SMC family.</text>
</comment>
<name>A0A7J6LDE9_PERCH</name>
<accession>A0A7J6LDE9</accession>
<dbReference type="Gene3D" id="1.20.1060.20">
    <property type="match status" value="1"/>
</dbReference>
<dbReference type="GO" id="GO:0005634">
    <property type="term" value="C:nucleus"/>
    <property type="evidence" value="ECO:0007669"/>
    <property type="project" value="UniProtKB-SubCell"/>
</dbReference>